<evidence type="ECO:0000313" key="8">
    <source>
        <dbReference type="Proteomes" id="UP000233387"/>
    </source>
</evidence>
<dbReference type="GO" id="GO:1990281">
    <property type="term" value="C:efflux pump complex"/>
    <property type="evidence" value="ECO:0007669"/>
    <property type="project" value="TreeGrafter"/>
</dbReference>
<keyword evidence="5" id="KW-0998">Cell outer membrane</keyword>
<comment type="caution">
    <text evidence="7">The sequence shown here is derived from an EMBL/GenBank/DDBJ whole genome shotgun (WGS) entry which is preliminary data.</text>
</comment>
<dbReference type="PANTHER" id="PTHR30026">
    <property type="entry name" value="OUTER MEMBRANE PROTEIN TOLC"/>
    <property type="match status" value="1"/>
</dbReference>
<evidence type="ECO:0000256" key="5">
    <source>
        <dbReference type="ARBA" id="ARBA00023237"/>
    </source>
</evidence>
<evidence type="ECO:0000256" key="4">
    <source>
        <dbReference type="ARBA" id="ARBA00023136"/>
    </source>
</evidence>
<feature type="chain" id="PRO_5014839831" evidence="6">
    <location>
        <begin position="20"/>
        <end position="275"/>
    </location>
</feature>
<proteinExistence type="predicted"/>
<organism evidence="7 8">
    <name type="scientific">Raineya orbicola</name>
    <dbReference type="NCBI Taxonomy" id="2016530"/>
    <lineage>
        <taxon>Bacteria</taxon>
        <taxon>Pseudomonadati</taxon>
        <taxon>Bacteroidota</taxon>
        <taxon>Cytophagia</taxon>
        <taxon>Cytophagales</taxon>
        <taxon>Raineyaceae</taxon>
        <taxon>Raineya</taxon>
    </lineage>
</organism>
<accession>A0A2N3I4S0</accession>
<dbReference type="GO" id="GO:0015288">
    <property type="term" value="F:porin activity"/>
    <property type="evidence" value="ECO:0007669"/>
    <property type="project" value="TreeGrafter"/>
</dbReference>
<keyword evidence="4" id="KW-0472">Membrane</keyword>
<keyword evidence="8" id="KW-1185">Reference proteome</keyword>
<evidence type="ECO:0000256" key="2">
    <source>
        <dbReference type="ARBA" id="ARBA00022452"/>
    </source>
</evidence>
<dbReference type="Proteomes" id="UP000233387">
    <property type="component" value="Unassembled WGS sequence"/>
</dbReference>
<evidence type="ECO:0000313" key="7">
    <source>
        <dbReference type="EMBL" id="PKQ65305.1"/>
    </source>
</evidence>
<feature type="signal peptide" evidence="6">
    <location>
        <begin position="1"/>
        <end position="19"/>
    </location>
</feature>
<dbReference type="AlphaFoldDB" id="A0A2N3I4S0"/>
<dbReference type="SUPFAM" id="SSF56954">
    <property type="entry name" value="Outer membrane efflux proteins (OEP)"/>
    <property type="match status" value="1"/>
</dbReference>
<dbReference type="GO" id="GO:0009279">
    <property type="term" value="C:cell outer membrane"/>
    <property type="evidence" value="ECO:0007669"/>
    <property type="project" value="UniProtKB-SubCell"/>
</dbReference>
<keyword evidence="6" id="KW-0732">Signal</keyword>
<reference evidence="7 8" key="1">
    <citation type="submission" date="2017-06" db="EMBL/GenBank/DDBJ databases">
        <title>Raineya orbicola gen. nov., sp. nov. a slightly thermophilic bacterium of the phylum Bacteroidetes and the description of Raineyaceae fam. nov.</title>
        <authorList>
            <person name="Albuquerque L."/>
            <person name="Polonia A.R.M."/>
            <person name="Barroso C."/>
            <person name="Froufe H.J.C."/>
            <person name="Lage O."/>
            <person name="Lobo-Da-Cunha A."/>
            <person name="Egas C."/>
            <person name="Da Costa M.S."/>
        </authorList>
    </citation>
    <scope>NUCLEOTIDE SEQUENCE [LARGE SCALE GENOMIC DNA]</scope>
    <source>
        <strain evidence="7 8">SPSPC-11</strain>
    </source>
</reference>
<dbReference type="PANTHER" id="PTHR30026:SF23">
    <property type="entry name" value="TO APRF-PUTATIVE OUTER MEMBRANE EFFLUX PROTEIN OR SECRETED ALKALINE PHOSPHATASE-RELATED"/>
    <property type="match status" value="1"/>
</dbReference>
<evidence type="ECO:0000256" key="3">
    <source>
        <dbReference type="ARBA" id="ARBA00022692"/>
    </source>
</evidence>
<protein>
    <submittedName>
        <fullName evidence="7">Outer membrane efflux protein</fullName>
    </submittedName>
</protein>
<sequence>MKKNLFLCLLVLFARCLFAQDTLQVFSLRDLYAQMLRHHPIVKQIDLFPRIAQEEIRIARGNFDPKLEVDYLQKTLKDKFYYSYWDSRLKAPIWIGELKAGYELNEGELIDTENKSPDRGLVYAGISIPLGQNLLIDARRATLRQAQVMQQIAEAERIKELNKLFFSATKDYWEWYARYNELRFIRKGYELAEERYNFIKQMIQFGEAAAIDSVEAKITLQERTIQLRQAEIDFRNAGLLLSVHLWNENLPVELPENAVPETIAQIEIFQRSPIE</sequence>
<comment type="subcellular location">
    <subcellularLocation>
        <location evidence="1">Cell outer membrane</location>
    </subcellularLocation>
</comment>
<evidence type="ECO:0000256" key="1">
    <source>
        <dbReference type="ARBA" id="ARBA00004442"/>
    </source>
</evidence>
<dbReference type="Gene3D" id="1.20.1600.10">
    <property type="entry name" value="Outer membrane efflux proteins (OEP)"/>
    <property type="match status" value="1"/>
</dbReference>
<keyword evidence="3" id="KW-0812">Transmembrane</keyword>
<dbReference type="OrthoDB" id="581172at2"/>
<name>A0A2N3I4S0_9BACT</name>
<evidence type="ECO:0000256" key="6">
    <source>
        <dbReference type="SAM" id="SignalP"/>
    </source>
</evidence>
<keyword evidence="2" id="KW-1134">Transmembrane beta strand</keyword>
<dbReference type="EMBL" id="NKXO01000060">
    <property type="protein sequence ID" value="PKQ65305.1"/>
    <property type="molecule type" value="Genomic_DNA"/>
</dbReference>
<gene>
    <name evidence="7" type="ORF">Rain11_2550</name>
</gene>
<dbReference type="InterPro" id="IPR051906">
    <property type="entry name" value="TolC-like"/>
</dbReference>
<dbReference type="RefSeq" id="WP_101359807.1">
    <property type="nucleotide sequence ID" value="NZ_NKXO01000060.1"/>
</dbReference>
<dbReference type="GO" id="GO:0015562">
    <property type="term" value="F:efflux transmembrane transporter activity"/>
    <property type="evidence" value="ECO:0007669"/>
    <property type="project" value="InterPro"/>
</dbReference>